<gene>
    <name evidence="5" type="ORF">RND71_032897</name>
</gene>
<dbReference type="Proteomes" id="UP001291623">
    <property type="component" value="Unassembled WGS sequence"/>
</dbReference>
<evidence type="ECO:0000313" key="6">
    <source>
        <dbReference type="Proteomes" id="UP001291623"/>
    </source>
</evidence>
<proteinExistence type="inferred from homology"/>
<name>A0AAE1R7Q3_9SOLA</name>
<feature type="region of interest" description="Disordered" evidence="4">
    <location>
        <begin position="325"/>
        <end position="349"/>
    </location>
</feature>
<dbReference type="PANTHER" id="PTHR43574">
    <property type="entry name" value="EPIMERASE-RELATED"/>
    <property type="match status" value="1"/>
</dbReference>
<comment type="caution">
    <text evidence="5">The sequence shown here is derived from an EMBL/GenBank/DDBJ whole genome shotgun (WGS) entry which is preliminary data.</text>
</comment>
<dbReference type="Gene3D" id="3.40.50.720">
    <property type="entry name" value="NAD(P)-binding Rossmann-like Domain"/>
    <property type="match status" value="1"/>
</dbReference>
<dbReference type="GO" id="GO:0016853">
    <property type="term" value="F:isomerase activity"/>
    <property type="evidence" value="ECO:0007669"/>
    <property type="project" value="UniProtKB-KW"/>
</dbReference>
<evidence type="ECO:0000313" key="5">
    <source>
        <dbReference type="EMBL" id="KAK4346558.1"/>
    </source>
</evidence>
<dbReference type="AlphaFoldDB" id="A0AAE1R7Q3"/>
<keyword evidence="3" id="KW-0413">Isomerase</keyword>
<dbReference type="InterPro" id="IPR036291">
    <property type="entry name" value="NAD(P)-bd_dom_sf"/>
</dbReference>
<evidence type="ECO:0000256" key="4">
    <source>
        <dbReference type="SAM" id="MobiDB-lite"/>
    </source>
</evidence>
<evidence type="ECO:0000256" key="1">
    <source>
        <dbReference type="ARBA" id="ARBA00007637"/>
    </source>
</evidence>
<evidence type="ECO:0000256" key="3">
    <source>
        <dbReference type="ARBA" id="ARBA00023235"/>
    </source>
</evidence>
<comment type="similarity">
    <text evidence="1">Belongs to the NAD(P)-dependent epimerase/dehydratase family.</text>
</comment>
<dbReference type="CDD" id="cd05266">
    <property type="entry name" value="SDR_a4"/>
    <property type="match status" value="1"/>
</dbReference>
<sequence length="383" mass="42944">MRAILFEPKVHFGWAYSFLLQLRPAPLFNHYLIVSGMEICRLPSQPAVIHLRQGQTSGIYSITTPPFPPYIKCSLGNESSTKNQMFIVGMGFVGKFLAADLKSNGWEVTGTCTSISRKKKLEEIGFHAHIFDANEPQHEVLDIMKFHSHLLISVPPVLVVGDLILQHKELLKERVKDGNLQWLGYLSSTSVYGDSSGAWVDEEFPPRPTTESAKTRMAAEEGWLHLACDMGVTAQIFRLGGIYGPGRSAVDTIVKQEPLSKGQKMRFSRYYTSRIHVADICQTLKASIQRPCAGKIYNVVDDDPAPREQVFKFATNLVEKKWPGHLTSNSSAEETETLIPQGASRGEKRVSNKRIKMELGVRLLYPTYESGLRSIIECMENPF</sequence>
<evidence type="ECO:0008006" key="7">
    <source>
        <dbReference type="Google" id="ProtNLM"/>
    </source>
</evidence>
<protein>
    <recommendedName>
        <fullName evidence="7">NAD-dependent epimerase/dehydratase domain-containing protein</fullName>
    </recommendedName>
</protein>
<dbReference type="EMBL" id="JAVYJV010000018">
    <property type="protein sequence ID" value="KAK4346558.1"/>
    <property type="molecule type" value="Genomic_DNA"/>
</dbReference>
<accession>A0AAE1R7Q3</accession>
<keyword evidence="6" id="KW-1185">Reference proteome</keyword>
<reference evidence="5" key="1">
    <citation type="submission" date="2023-12" db="EMBL/GenBank/DDBJ databases">
        <title>Genome assembly of Anisodus tanguticus.</title>
        <authorList>
            <person name="Wang Y.-J."/>
        </authorList>
    </citation>
    <scope>NUCLEOTIDE SEQUENCE</scope>
    <source>
        <strain evidence="5">KB-2021</strain>
        <tissue evidence="5">Leaf</tissue>
    </source>
</reference>
<dbReference type="SUPFAM" id="SSF51735">
    <property type="entry name" value="NAD(P)-binding Rossmann-fold domains"/>
    <property type="match status" value="1"/>
</dbReference>
<evidence type="ECO:0000256" key="2">
    <source>
        <dbReference type="ARBA" id="ARBA00023027"/>
    </source>
</evidence>
<keyword evidence="2" id="KW-0520">NAD</keyword>
<organism evidence="5 6">
    <name type="scientific">Anisodus tanguticus</name>
    <dbReference type="NCBI Taxonomy" id="243964"/>
    <lineage>
        <taxon>Eukaryota</taxon>
        <taxon>Viridiplantae</taxon>
        <taxon>Streptophyta</taxon>
        <taxon>Embryophyta</taxon>
        <taxon>Tracheophyta</taxon>
        <taxon>Spermatophyta</taxon>
        <taxon>Magnoliopsida</taxon>
        <taxon>eudicotyledons</taxon>
        <taxon>Gunneridae</taxon>
        <taxon>Pentapetalae</taxon>
        <taxon>asterids</taxon>
        <taxon>lamiids</taxon>
        <taxon>Solanales</taxon>
        <taxon>Solanaceae</taxon>
        <taxon>Solanoideae</taxon>
        <taxon>Hyoscyameae</taxon>
        <taxon>Anisodus</taxon>
    </lineage>
</organism>